<keyword evidence="3" id="KW-1185">Reference proteome</keyword>
<dbReference type="Proteomes" id="UP000007306">
    <property type="component" value="Chromosome 3"/>
</dbReference>
<dbReference type="STRING" id="4538.I1PG42"/>
<reference evidence="2" key="1">
    <citation type="submission" date="2015-06" db="UniProtKB">
        <authorList>
            <consortium name="EnsemblPlants"/>
        </authorList>
    </citation>
    <scope>IDENTIFICATION</scope>
</reference>
<dbReference type="AlphaFoldDB" id="I1PG42"/>
<evidence type="ECO:0000313" key="3">
    <source>
        <dbReference type="Proteomes" id="UP000007306"/>
    </source>
</evidence>
<dbReference type="EnsemblPlants" id="ORGLA03G0333800.1">
    <property type="protein sequence ID" value="ORGLA03G0333800.1"/>
    <property type="gene ID" value="ORGLA03G0333800"/>
</dbReference>
<dbReference type="Gramene" id="ORGLA03G0333800.1">
    <property type="protein sequence ID" value="ORGLA03G0333800.1"/>
    <property type="gene ID" value="ORGLA03G0333800"/>
</dbReference>
<protein>
    <submittedName>
        <fullName evidence="2">Uncharacterized protein</fullName>
    </submittedName>
</protein>
<accession>I1PG42</accession>
<evidence type="ECO:0000256" key="1">
    <source>
        <dbReference type="SAM" id="MobiDB-lite"/>
    </source>
</evidence>
<proteinExistence type="predicted"/>
<organism evidence="2 3">
    <name type="scientific">Oryza glaberrima</name>
    <name type="common">African rice</name>
    <dbReference type="NCBI Taxonomy" id="4538"/>
    <lineage>
        <taxon>Eukaryota</taxon>
        <taxon>Viridiplantae</taxon>
        <taxon>Streptophyta</taxon>
        <taxon>Embryophyta</taxon>
        <taxon>Tracheophyta</taxon>
        <taxon>Spermatophyta</taxon>
        <taxon>Magnoliopsida</taxon>
        <taxon>Liliopsida</taxon>
        <taxon>Poales</taxon>
        <taxon>Poaceae</taxon>
        <taxon>BOP clade</taxon>
        <taxon>Oryzoideae</taxon>
        <taxon>Oryzeae</taxon>
        <taxon>Oryzinae</taxon>
        <taxon>Oryza</taxon>
    </lineage>
</organism>
<dbReference type="HOGENOM" id="CLU_2871336_0_0_1"/>
<sequence>MEDWVVLSGSDGGDSVELHDGSDVGGSDTESSFAVVQVRGRAADTGDRRGGRAVATFAFAAGVL</sequence>
<feature type="region of interest" description="Disordered" evidence="1">
    <location>
        <begin position="1"/>
        <end position="30"/>
    </location>
</feature>
<reference evidence="2 3" key="2">
    <citation type="submission" date="2018-04" db="EMBL/GenBank/DDBJ databases">
        <title>OglaRS2 (Oryza glaberrima Reference Sequence Version 2).</title>
        <authorList>
            <person name="Zhang J."/>
            <person name="Kudrna D."/>
            <person name="Lee S."/>
            <person name="Talag J."/>
            <person name="Rajasekar S."/>
            <person name="Wing R.A."/>
        </authorList>
    </citation>
    <scope>NUCLEOTIDE SEQUENCE [LARGE SCALE GENOMIC DNA]</scope>
    <source>
        <strain evidence="2 3">cv. IRGC 96717</strain>
    </source>
</reference>
<name>I1PG42_ORYGL</name>
<evidence type="ECO:0000313" key="2">
    <source>
        <dbReference type="EnsemblPlants" id="ORGLA03G0333800.1"/>
    </source>
</evidence>